<keyword evidence="1 6" id="KW-0694">RNA-binding</keyword>
<keyword evidence="10" id="KW-1185">Reference proteome</keyword>
<name>A0A423UAL5_PENVA</name>
<protein>
    <recommendedName>
        <fullName evidence="5">RNA-binding motif protein, X-linked 2</fullName>
    </recommendedName>
</protein>
<proteinExistence type="inferred from homology"/>
<evidence type="ECO:0000256" key="4">
    <source>
        <dbReference type="ARBA" id="ARBA00064744"/>
    </source>
</evidence>
<feature type="region of interest" description="Disordered" evidence="7">
    <location>
        <begin position="178"/>
        <end position="197"/>
    </location>
</feature>
<evidence type="ECO:0000256" key="3">
    <source>
        <dbReference type="ARBA" id="ARBA00061455"/>
    </source>
</evidence>
<dbReference type="Proteomes" id="UP000283509">
    <property type="component" value="Unassembled WGS sequence"/>
</dbReference>
<reference evidence="9 10" key="2">
    <citation type="submission" date="2019-01" db="EMBL/GenBank/DDBJ databases">
        <title>The decoding of complex shrimp genome reveals the adaptation for benthos swimmer, frequently molting mechanism and breeding impact on genome.</title>
        <authorList>
            <person name="Sun Y."/>
            <person name="Gao Y."/>
            <person name="Yu Y."/>
        </authorList>
    </citation>
    <scope>NUCLEOTIDE SEQUENCE [LARGE SCALE GENOMIC DNA]</scope>
    <source>
        <tissue evidence="9">Muscle</tissue>
    </source>
</reference>
<dbReference type="GO" id="GO:0005654">
    <property type="term" value="C:nucleoplasm"/>
    <property type="evidence" value="ECO:0007669"/>
    <property type="project" value="UniProtKB-ARBA"/>
</dbReference>
<comment type="subunit">
    <text evidence="4">Part of the activated spliceosome B/catalytic step 1 spliceosome, one of the forms of the spliceosome which has a well-formed active site but still cannot catalyze the branching reaction and is composed of at least 52 proteins, the U2, U5 and U6 snRNAs and the pre-mRNA. Component of the minor spliceosome, which splices U12-type introns.</text>
</comment>
<dbReference type="GO" id="GO:0005686">
    <property type="term" value="C:U2 snRNP"/>
    <property type="evidence" value="ECO:0007669"/>
    <property type="project" value="TreeGrafter"/>
</dbReference>
<evidence type="ECO:0000256" key="6">
    <source>
        <dbReference type="PROSITE-ProRule" id="PRU00176"/>
    </source>
</evidence>
<feature type="region of interest" description="Disordered" evidence="7">
    <location>
        <begin position="202"/>
        <end position="285"/>
    </location>
</feature>
<dbReference type="SUPFAM" id="SSF54928">
    <property type="entry name" value="RNA-binding domain, RBD"/>
    <property type="match status" value="1"/>
</dbReference>
<comment type="caution">
    <text evidence="9">The sequence shown here is derived from an EMBL/GenBank/DDBJ whole genome shotgun (WGS) entry which is preliminary data.</text>
</comment>
<evidence type="ECO:0000313" key="9">
    <source>
        <dbReference type="EMBL" id="ROT85720.1"/>
    </source>
</evidence>
<dbReference type="Pfam" id="PF00076">
    <property type="entry name" value="RRM_1"/>
    <property type="match status" value="1"/>
</dbReference>
<dbReference type="OrthoDB" id="2573941at2759"/>
<organism evidence="9 10">
    <name type="scientific">Penaeus vannamei</name>
    <name type="common">Whiteleg shrimp</name>
    <name type="synonym">Litopenaeus vannamei</name>
    <dbReference type="NCBI Taxonomy" id="6689"/>
    <lineage>
        <taxon>Eukaryota</taxon>
        <taxon>Metazoa</taxon>
        <taxon>Ecdysozoa</taxon>
        <taxon>Arthropoda</taxon>
        <taxon>Crustacea</taxon>
        <taxon>Multicrustacea</taxon>
        <taxon>Malacostraca</taxon>
        <taxon>Eumalacostraca</taxon>
        <taxon>Eucarida</taxon>
        <taxon>Decapoda</taxon>
        <taxon>Dendrobranchiata</taxon>
        <taxon>Penaeoidea</taxon>
        <taxon>Penaeidae</taxon>
        <taxon>Penaeus</taxon>
    </lineage>
</organism>
<evidence type="ECO:0000313" key="10">
    <source>
        <dbReference type="Proteomes" id="UP000283509"/>
    </source>
</evidence>
<dbReference type="GO" id="GO:0003723">
    <property type="term" value="F:RNA binding"/>
    <property type="evidence" value="ECO:0007669"/>
    <property type="project" value="UniProtKB-UniRule"/>
</dbReference>
<dbReference type="EMBL" id="QCYY01000204">
    <property type="protein sequence ID" value="ROT85720.1"/>
    <property type="molecule type" value="Genomic_DNA"/>
</dbReference>
<evidence type="ECO:0000256" key="1">
    <source>
        <dbReference type="ARBA" id="ARBA00022884"/>
    </source>
</evidence>
<dbReference type="FunFam" id="3.30.70.330:FF:000218">
    <property type="entry name" value="RNA-binding motif protein, X-linked 2"/>
    <property type="match status" value="1"/>
</dbReference>
<dbReference type="InterPro" id="IPR035979">
    <property type="entry name" value="RBD_domain_sf"/>
</dbReference>
<dbReference type="InterPro" id="IPR045844">
    <property type="entry name" value="RRM_Ist3-like"/>
</dbReference>
<evidence type="ECO:0000256" key="7">
    <source>
        <dbReference type="SAM" id="MobiDB-lite"/>
    </source>
</evidence>
<evidence type="ECO:0000256" key="2">
    <source>
        <dbReference type="ARBA" id="ARBA00053249"/>
    </source>
</evidence>
<evidence type="ECO:0000259" key="8">
    <source>
        <dbReference type="PROSITE" id="PS50102"/>
    </source>
</evidence>
<dbReference type="PANTHER" id="PTHR45880">
    <property type="entry name" value="RNA-BINDING MOTIF PROTEIN, X-LINKED 2"/>
    <property type="match status" value="1"/>
</dbReference>
<feature type="compositionally biased region" description="Basic and acidic residues" evidence="7">
    <location>
        <begin position="158"/>
        <end position="170"/>
    </location>
</feature>
<dbReference type="PROSITE" id="PS50102">
    <property type="entry name" value="RRM"/>
    <property type="match status" value="1"/>
</dbReference>
<sequence>MNPLTNVKNIQKLSQRELELGVNIKQSWHQQYRDSAWVFLGGLNYELTEGDIICVFSQYGEIVSINLVRDKKTGKSKGFAFLCYEDQRSTILAVDNLNGIKLASRIIRVDHVEEYKVPKMREDMSEEQQKLLMEGCAPKLIPVEEQEKEEELMVIPPDSERERKKNRARREEYGNGTYVVKEEKRDPGYEKYEHVRQDVDRDRYRERDRGQERYRDVRDSRDNRDREYNRHRMERDDRERREREYRQDGRGGYRQGEDRGRGGNRDGRYGSHNRSPDRDRYRGRR</sequence>
<dbReference type="GO" id="GO:0071013">
    <property type="term" value="C:catalytic step 2 spliceosome"/>
    <property type="evidence" value="ECO:0007669"/>
    <property type="project" value="TreeGrafter"/>
</dbReference>
<dbReference type="SMART" id="SM00360">
    <property type="entry name" value="RRM"/>
    <property type="match status" value="1"/>
</dbReference>
<dbReference type="GO" id="GO:0000398">
    <property type="term" value="P:mRNA splicing, via spliceosome"/>
    <property type="evidence" value="ECO:0007669"/>
    <property type="project" value="InterPro"/>
</dbReference>
<dbReference type="InterPro" id="IPR000504">
    <property type="entry name" value="RRM_dom"/>
</dbReference>
<evidence type="ECO:0000256" key="5">
    <source>
        <dbReference type="ARBA" id="ARBA00074390"/>
    </source>
</evidence>
<dbReference type="InterPro" id="IPR051847">
    <property type="entry name" value="RNA_proc/Spliceosome_comp"/>
</dbReference>
<dbReference type="Gene3D" id="3.30.70.330">
    <property type="match status" value="1"/>
</dbReference>
<dbReference type="GO" id="GO:0071011">
    <property type="term" value="C:precatalytic spliceosome"/>
    <property type="evidence" value="ECO:0007669"/>
    <property type="project" value="TreeGrafter"/>
</dbReference>
<reference evidence="9 10" key="1">
    <citation type="submission" date="2018-04" db="EMBL/GenBank/DDBJ databases">
        <authorList>
            <person name="Zhang X."/>
            <person name="Yuan J."/>
            <person name="Li F."/>
            <person name="Xiang J."/>
        </authorList>
    </citation>
    <scope>NUCLEOTIDE SEQUENCE [LARGE SCALE GENOMIC DNA]</scope>
    <source>
        <tissue evidence="9">Muscle</tissue>
    </source>
</reference>
<dbReference type="CDD" id="cd12411">
    <property type="entry name" value="RRM_ist3_like"/>
    <property type="match status" value="1"/>
</dbReference>
<accession>A0A423UAL5</accession>
<comment type="similarity">
    <text evidence="3">Belongs to the IST3 family.</text>
</comment>
<dbReference type="InterPro" id="IPR012677">
    <property type="entry name" value="Nucleotide-bd_a/b_plait_sf"/>
</dbReference>
<gene>
    <name evidence="9" type="ORF">C7M84_008250</name>
</gene>
<dbReference type="STRING" id="6689.A0A423UAL5"/>
<feature type="domain" description="RRM" evidence="8">
    <location>
        <begin position="36"/>
        <end position="114"/>
    </location>
</feature>
<dbReference type="PANTHER" id="PTHR45880:SF1">
    <property type="entry name" value="RNA-BINDING MOTIF PROTEIN, X-LINKED 2"/>
    <property type="match status" value="1"/>
</dbReference>
<comment type="function">
    <text evidence="2">Involved in pre-mRNA splicing as component of the activated spliceosome. As a component of the minor spliceosome, involved in the splicing of U12-type introns in pre-mRNAs.</text>
</comment>
<feature type="compositionally biased region" description="Basic and acidic residues" evidence="7">
    <location>
        <begin position="180"/>
        <end position="197"/>
    </location>
</feature>
<feature type="region of interest" description="Disordered" evidence="7">
    <location>
        <begin position="147"/>
        <end position="170"/>
    </location>
</feature>
<dbReference type="AlphaFoldDB" id="A0A423UAL5"/>